<accession>A0A1B6KNL2</accession>
<name>A0A1B6KNL2_9HEMI</name>
<protein>
    <recommendedName>
        <fullName evidence="2">FHA domain-containing protein</fullName>
    </recommendedName>
</protein>
<dbReference type="SUPFAM" id="SSF57903">
    <property type="entry name" value="FYVE/PHD zinc finger"/>
    <property type="match status" value="1"/>
</dbReference>
<feature type="compositionally biased region" description="Basic and acidic residues" evidence="1">
    <location>
        <begin position="707"/>
        <end position="717"/>
    </location>
</feature>
<evidence type="ECO:0000259" key="2">
    <source>
        <dbReference type="PROSITE" id="PS50006"/>
    </source>
</evidence>
<feature type="region of interest" description="Disordered" evidence="1">
    <location>
        <begin position="424"/>
        <end position="491"/>
    </location>
</feature>
<dbReference type="PROSITE" id="PS50006">
    <property type="entry name" value="FHA_DOMAIN"/>
    <property type="match status" value="1"/>
</dbReference>
<feature type="compositionally biased region" description="Basic and acidic residues" evidence="1">
    <location>
        <begin position="471"/>
        <end position="483"/>
    </location>
</feature>
<dbReference type="InterPro" id="IPR011011">
    <property type="entry name" value="Znf_FYVE_PHD"/>
</dbReference>
<dbReference type="InterPro" id="IPR008984">
    <property type="entry name" value="SMAD_FHA_dom_sf"/>
</dbReference>
<proteinExistence type="predicted"/>
<reference evidence="3" key="1">
    <citation type="submission" date="2015-11" db="EMBL/GenBank/DDBJ databases">
        <title>De novo transcriptome assembly of four potential Pierce s Disease insect vectors from Arizona vineyards.</title>
        <authorList>
            <person name="Tassone E.E."/>
        </authorList>
    </citation>
    <scope>NUCLEOTIDE SEQUENCE</scope>
</reference>
<evidence type="ECO:0000313" key="3">
    <source>
        <dbReference type="EMBL" id="JAT13016.1"/>
    </source>
</evidence>
<feature type="non-terminal residue" evidence="3">
    <location>
        <position position="1"/>
    </location>
</feature>
<feature type="compositionally biased region" description="Basic residues" evidence="1">
    <location>
        <begin position="457"/>
        <end position="470"/>
    </location>
</feature>
<dbReference type="SUPFAM" id="SSF49879">
    <property type="entry name" value="SMAD/FHA domain"/>
    <property type="match status" value="1"/>
</dbReference>
<dbReference type="InterPro" id="IPR000253">
    <property type="entry name" value="FHA_dom"/>
</dbReference>
<feature type="domain" description="FHA" evidence="2">
    <location>
        <begin position="542"/>
        <end position="594"/>
    </location>
</feature>
<organism evidence="3">
    <name type="scientific">Graphocephala atropunctata</name>
    <dbReference type="NCBI Taxonomy" id="36148"/>
    <lineage>
        <taxon>Eukaryota</taxon>
        <taxon>Metazoa</taxon>
        <taxon>Ecdysozoa</taxon>
        <taxon>Arthropoda</taxon>
        <taxon>Hexapoda</taxon>
        <taxon>Insecta</taxon>
        <taxon>Pterygota</taxon>
        <taxon>Neoptera</taxon>
        <taxon>Paraneoptera</taxon>
        <taxon>Hemiptera</taxon>
        <taxon>Auchenorrhyncha</taxon>
        <taxon>Membracoidea</taxon>
        <taxon>Cicadellidae</taxon>
        <taxon>Cicadellinae</taxon>
        <taxon>Cicadellini</taxon>
        <taxon>Graphocephala</taxon>
    </lineage>
</organism>
<dbReference type="InterPro" id="IPR013083">
    <property type="entry name" value="Znf_RING/FYVE/PHD"/>
</dbReference>
<dbReference type="Gene3D" id="3.30.40.10">
    <property type="entry name" value="Zinc/RING finger domain, C3HC4 (zinc finger)"/>
    <property type="match status" value="1"/>
</dbReference>
<dbReference type="EMBL" id="GEBQ01026961">
    <property type="protein sequence ID" value="JAT13016.1"/>
    <property type="molecule type" value="Transcribed_RNA"/>
</dbReference>
<feature type="compositionally biased region" description="Basic and acidic residues" evidence="1">
    <location>
        <begin position="429"/>
        <end position="456"/>
    </location>
</feature>
<sequence length="717" mass="80795">LFHLDCLDPPLTAPPKGVWMCPNHVQHFLDEVLWTTPSYSERVGLWTKYGSNPPNERTIKIDFLRKSYQRRYHPYKTKTYSHVKYPVMVPDAVKEMYKNPLPKEPSHKDVMKTIAFFEREEALKKEALRNQPPVHLATLEEQELVVSAFLKIQVDAMEQVLRLRQRSETIVRNECVENAINNKDGPNEIAEDEIENSIIQGAANRKLNMECKINQLATVADRELAMLNQTNGDVEIETVQMDWNAVDMDEDIQSVGKCNINDEMIWTETESEEMDGIMAIKKANNKNMKDVIRQDMSHQAENHYGEGGVNNGEVINGEENDDVQSLDINGKYTNNEGSDVDKNENSMSNDIIQCINQVSDSYIKIDVLQAAKSYANLEEVLDIMDPGMVRLLALQQLNQLKNQISKEQESSKTDLTTDPILCTNNMSIKSDHSDKLKKSTSDLSQSKHLELADSNRKSKRLRLSPQKPKKSMVEENKSAKDTLDSASPISDDDVMELPTPNLVEDLPHDLRVTKGTMALLIPIEGFSKGVKGVTITKQSFCVGTGEFADFCLFDKTKCRLLSPKHVVITYEKLTRKFTLLNCSENGTSVDHIMYGLQTQCKRKSTTLPSKLGRHIEEIKAIGIKRRKITQSTAPSVSDTEQTPTQNSNVDIKCKCRGESPLHGCHEGQATLKHGSIITMGCVKLCFCLNIVPTKKKSVTHKLPTKPPHKETPEKSAS</sequence>
<feature type="region of interest" description="Disordered" evidence="1">
    <location>
        <begin position="697"/>
        <end position="717"/>
    </location>
</feature>
<dbReference type="AlphaFoldDB" id="A0A1B6KNL2"/>
<gene>
    <name evidence="3" type="ORF">g.18888</name>
</gene>
<evidence type="ECO:0000256" key="1">
    <source>
        <dbReference type="SAM" id="MobiDB-lite"/>
    </source>
</evidence>